<dbReference type="PANTHER" id="PTHR42880:SF1">
    <property type="entry name" value="ISOPROPYLMALATE_HOMOCITRATE_CITRAMALATE SYNTHASE FAMILY PROTEIN"/>
    <property type="match status" value="1"/>
</dbReference>
<dbReference type="Proteomes" id="UP000292927">
    <property type="component" value="Unassembled WGS sequence"/>
</dbReference>
<feature type="domain" description="Pyruvate carboxyltransferase" evidence="2">
    <location>
        <begin position="62"/>
        <end position="332"/>
    </location>
</feature>
<dbReference type="InterPro" id="IPR000891">
    <property type="entry name" value="PYR_CT"/>
</dbReference>
<dbReference type="CDD" id="cd07947">
    <property type="entry name" value="DRE_TIM_Re_CS"/>
    <property type="match status" value="1"/>
</dbReference>
<evidence type="ECO:0000313" key="4">
    <source>
        <dbReference type="Proteomes" id="UP000292927"/>
    </source>
</evidence>
<dbReference type="RefSeq" id="WP_130432659.1">
    <property type="nucleotide sequence ID" value="NZ_SGXF01000001.1"/>
</dbReference>
<reference evidence="3 4" key="1">
    <citation type="submission" date="2019-02" db="EMBL/GenBank/DDBJ databases">
        <title>Genomic Encyclopedia of Type Strains, Phase IV (KMG-IV): sequencing the most valuable type-strain genomes for metagenomic binning, comparative biology and taxonomic classification.</title>
        <authorList>
            <person name="Goeker M."/>
        </authorList>
    </citation>
    <scope>NUCLEOTIDE SEQUENCE [LARGE SCALE GENOMIC DNA]</scope>
    <source>
        <strain evidence="3 4">DSM 29486</strain>
    </source>
</reference>
<comment type="caution">
    <text evidence="3">The sequence shown here is derived from an EMBL/GenBank/DDBJ whole genome shotgun (WGS) entry which is preliminary data.</text>
</comment>
<protein>
    <submittedName>
        <fullName evidence="3">Isopropylmalate/homocitrate/citramalate synthase</fullName>
    </submittedName>
</protein>
<dbReference type="AlphaFoldDB" id="A0A4Q7PNA9"/>
<dbReference type="InterPro" id="IPR013785">
    <property type="entry name" value="Aldolase_TIM"/>
</dbReference>
<evidence type="ECO:0000259" key="2">
    <source>
        <dbReference type="PROSITE" id="PS50991"/>
    </source>
</evidence>
<dbReference type="SUPFAM" id="SSF51569">
    <property type="entry name" value="Aldolase"/>
    <property type="match status" value="1"/>
</dbReference>
<keyword evidence="1" id="KW-0808">Transferase</keyword>
<evidence type="ECO:0000313" key="3">
    <source>
        <dbReference type="EMBL" id="RZT02354.1"/>
    </source>
</evidence>
<dbReference type="PROSITE" id="PS50991">
    <property type="entry name" value="PYR_CT"/>
    <property type="match status" value="1"/>
</dbReference>
<accession>A0A4Q7PNA9</accession>
<dbReference type="Pfam" id="PF00682">
    <property type="entry name" value="HMGL-like"/>
    <property type="match status" value="1"/>
</dbReference>
<sequence>MANDNRPIIKNQHTNLLELEEHIYHLVDVESPNTYRNLFPYDEIPKIAFNNRVVPHNMPDKIWITDTTFRDGQQSRAPYTTEQIVTIYDYLHRLGGPNGIIRQSEFFLYTKKDRDAVYQCLERGYEFPEVTSWIRASNKDFQLVKDIGLKETGILVSCSDYHIFYKMKMTRQQAMFHYLHVIRECLEYGISPRCHLEDITRSDIFGFVIPFCVELMRLQDQYKIPIKVRACDTMGYGVNFSGAVNPRSVQGIIYGLTTHAGVPSEQLEWHGHNDFYKAVSNSTTAWLYGCSGVNCSLFGIGERTGNTPLEAMAFEYAQLRGSLDGMDTTVITELAEYYEKELGEHIPERTPFVGKNFNVTRAGIHADGLLKNEEIYNIFDTSKFLNRPVLVAVSNTSGLAGIAHWINTYYRLPEEQKLDKSNPLVGKVKEWVDQEYEDGRVTVISDDELVEVIQENCRELGIDL</sequence>
<dbReference type="EMBL" id="SGXF01000001">
    <property type="protein sequence ID" value="RZT02354.1"/>
    <property type="molecule type" value="Genomic_DNA"/>
</dbReference>
<dbReference type="OrthoDB" id="9804858at2"/>
<proteinExistence type="predicted"/>
<dbReference type="Gene3D" id="3.20.20.70">
    <property type="entry name" value="Aldolase class I"/>
    <property type="match status" value="1"/>
</dbReference>
<dbReference type="GO" id="GO:0016740">
    <property type="term" value="F:transferase activity"/>
    <property type="evidence" value="ECO:0007669"/>
    <property type="project" value="UniProtKB-KW"/>
</dbReference>
<dbReference type="PANTHER" id="PTHR42880">
    <property type="entry name" value="HOMOCITRATE SYNTHASE"/>
    <property type="match status" value="1"/>
</dbReference>
<name>A0A4Q7PNA9_9FIRM</name>
<keyword evidence="4" id="KW-1185">Reference proteome</keyword>
<evidence type="ECO:0000256" key="1">
    <source>
        <dbReference type="ARBA" id="ARBA00022679"/>
    </source>
</evidence>
<gene>
    <name evidence="3" type="ORF">EV209_0467</name>
</gene>
<organism evidence="3 4">
    <name type="scientific">Cuneatibacter caecimuris</name>
    <dbReference type="NCBI Taxonomy" id="1796618"/>
    <lineage>
        <taxon>Bacteria</taxon>
        <taxon>Bacillati</taxon>
        <taxon>Bacillota</taxon>
        <taxon>Clostridia</taxon>
        <taxon>Lachnospirales</taxon>
        <taxon>Lachnospiraceae</taxon>
        <taxon>Cuneatibacter</taxon>
    </lineage>
</organism>